<proteinExistence type="predicted"/>
<dbReference type="Gene3D" id="3.40.50.1820">
    <property type="entry name" value="alpha/beta hydrolase"/>
    <property type="match status" value="1"/>
</dbReference>
<reference evidence="2 3" key="1">
    <citation type="journal article" date="2014" name="Genome Biol. Evol.">
        <title>Comparative genomics and transcriptomics analyses reveal divergent lifestyle features of nematode endoparasitic fungus Hirsutella minnesotensis.</title>
        <authorList>
            <person name="Lai Y."/>
            <person name="Liu K."/>
            <person name="Zhang X."/>
            <person name="Zhang X."/>
            <person name="Li K."/>
            <person name="Wang N."/>
            <person name="Shu C."/>
            <person name="Wu Y."/>
            <person name="Wang C."/>
            <person name="Bushley K.E."/>
            <person name="Xiang M."/>
            <person name="Liu X."/>
        </authorList>
    </citation>
    <scope>NUCLEOTIDE SEQUENCE [LARGE SCALE GENOMIC DNA]</scope>
    <source>
        <strain evidence="2 3">3608</strain>
    </source>
</reference>
<name>A0A0F7ZGX8_9HYPO</name>
<dbReference type="GO" id="GO:0016298">
    <property type="term" value="F:lipase activity"/>
    <property type="evidence" value="ECO:0007669"/>
    <property type="project" value="TreeGrafter"/>
</dbReference>
<dbReference type="PANTHER" id="PTHR32015:SF1">
    <property type="entry name" value="LIPASE"/>
    <property type="match status" value="1"/>
</dbReference>
<gene>
    <name evidence="2" type="ORF">HIM_08978</name>
</gene>
<dbReference type="Proteomes" id="UP000054481">
    <property type="component" value="Unassembled WGS sequence"/>
</dbReference>
<protein>
    <recommendedName>
        <fullName evidence="4">DUF676 domain-containing protein</fullName>
    </recommendedName>
</protein>
<feature type="region of interest" description="Disordered" evidence="1">
    <location>
        <begin position="56"/>
        <end position="82"/>
    </location>
</feature>
<dbReference type="Pfam" id="PF01674">
    <property type="entry name" value="Lipase_2"/>
    <property type="match status" value="1"/>
</dbReference>
<accession>A0A0F7ZGX8</accession>
<dbReference type="PANTHER" id="PTHR32015">
    <property type="entry name" value="FASTING INDUCED LIPASE"/>
    <property type="match status" value="1"/>
</dbReference>
<organism evidence="2 3">
    <name type="scientific">Hirsutella minnesotensis 3608</name>
    <dbReference type="NCBI Taxonomy" id="1043627"/>
    <lineage>
        <taxon>Eukaryota</taxon>
        <taxon>Fungi</taxon>
        <taxon>Dikarya</taxon>
        <taxon>Ascomycota</taxon>
        <taxon>Pezizomycotina</taxon>
        <taxon>Sordariomycetes</taxon>
        <taxon>Hypocreomycetidae</taxon>
        <taxon>Hypocreales</taxon>
        <taxon>Ophiocordycipitaceae</taxon>
        <taxon>Hirsutella</taxon>
    </lineage>
</organism>
<dbReference type="InterPro" id="IPR029058">
    <property type="entry name" value="AB_hydrolase_fold"/>
</dbReference>
<dbReference type="EMBL" id="KQ030567">
    <property type="protein sequence ID" value="KJZ71666.1"/>
    <property type="molecule type" value="Genomic_DNA"/>
</dbReference>
<keyword evidence="3" id="KW-1185">Reference proteome</keyword>
<evidence type="ECO:0008006" key="4">
    <source>
        <dbReference type="Google" id="ProtNLM"/>
    </source>
</evidence>
<dbReference type="GO" id="GO:0016042">
    <property type="term" value="P:lipid catabolic process"/>
    <property type="evidence" value="ECO:0007669"/>
    <property type="project" value="InterPro"/>
</dbReference>
<dbReference type="SUPFAM" id="SSF53474">
    <property type="entry name" value="alpha/beta-Hydrolases"/>
    <property type="match status" value="1"/>
</dbReference>
<sequence length="453" mass="50042">MGSAEDALLLAGRRGLALLWPSTTHSPVSMRKRTNSPEQQSAQDTLFSAPAAVTEMPRASPGHAPVIPVAGDPSKCPEDTEASAAKMDGNYLRCEFGSASGTLPDSPIAGAGKCCYHKGQGLFLYPVRSDIWKKLLDSRRQDGLEGTDNAKYVPDGRTSCNGQGETGAAQVQHGQPIKQIFEGAPQYCEYGNHRVLIPFPAFLSRCCWDTQKERFNVHFYPNNVPIVLVHGLHDDSRVWDSTVKYFREENRWNGEIWRFDFSDTTDEDIEVNTRRFFVFLKYTGLLWRNFNLVAHSMGGLLAREAISLSGGHLSPKLLVDHLVTLATPNFGTDLAAWCIFDPLNVFKKCYDSTQELKTNSAFLKSLNSRTSGTYNRSNTMTWGITGDGMVYRIDGTDVTSLPGADNSNVGCHTEEVDGSTPTYPCNDAAFKPQIHTSITRKKQVLNAILKMVS</sequence>
<dbReference type="InterPro" id="IPR002918">
    <property type="entry name" value="Lipase_EstA/Esterase_EstB"/>
</dbReference>
<evidence type="ECO:0000313" key="2">
    <source>
        <dbReference type="EMBL" id="KJZ71666.1"/>
    </source>
</evidence>
<dbReference type="AlphaFoldDB" id="A0A0F7ZGX8"/>
<evidence type="ECO:0000313" key="3">
    <source>
        <dbReference type="Proteomes" id="UP000054481"/>
    </source>
</evidence>
<evidence type="ECO:0000256" key="1">
    <source>
        <dbReference type="SAM" id="MobiDB-lite"/>
    </source>
</evidence>